<organism evidence="1 2">
    <name type="scientific">Phaeoacremonium minimum (strain UCR-PA7)</name>
    <name type="common">Esca disease fungus</name>
    <name type="synonym">Togninia minima</name>
    <dbReference type="NCBI Taxonomy" id="1286976"/>
    <lineage>
        <taxon>Eukaryota</taxon>
        <taxon>Fungi</taxon>
        <taxon>Dikarya</taxon>
        <taxon>Ascomycota</taxon>
        <taxon>Pezizomycotina</taxon>
        <taxon>Sordariomycetes</taxon>
        <taxon>Sordariomycetidae</taxon>
        <taxon>Togniniales</taxon>
        <taxon>Togniniaceae</taxon>
        <taxon>Phaeoacremonium</taxon>
    </lineage>
</organism>
<sequence length="379" mass="42671">MLAPRPPAGDLEHLPEQQSLASVGQVSISDLFLATLSEQNEAAASQLSVAPEAWYQKSNENQTLTTATTNRYAEPELSWFLTPDSWEIQKDWTSTPPPPSSLFRSFVTAIRGWLRDWAVHGNNIFIHKELYRSDLPCYLEDAYTTLVAYRAKTEETEDMVLQIVENRTTGLCQQSVLLEEVESLDTKAHLARTQALLVYTLIRLFDGCPRQRALAEDTLCTLSQWCHQMRDAAVTEAPRLFEQLTLLRPGEDGGGGGGRGALELATWRAWILSESVRRTWMLVSSTINVYGSKKNGWAGCGGILLFTTRQGLWEAPSAWQWAQQVRKQSPLFMESRNVRLLMEEASPAETDLFTNQLLSVVHSPEQRDRWVAKMALVQG</sequence>
<dbReference type="EMBL" id="KB933100">
    <property type="protein sequence ID" value="EOO00271.1"/>
    <property type="molecule type" value="Genomic_DNA"/>
</dbReference>
<dbReference type="AlphaFoldDB" id="R8BLL6"/>
<dbReference type="RefSeq" id="XP_007914938.1">
    <property type="nucleotide sequence ID" value="XM_007916747.1"/>
</dbReference>
<keyword evidence="2" id="KW-1185">Reference proteome</keyword>
<dbReference type="OrthoDB" id="5355161at2759"/>
<name>R8BLL6_PHAM7</name>
<dbReference type="Proteomes" id="UP000014074">
    <property type="component" value="Unassembled WGS sequence"/>
</dbReference>
<accession>R8BLL6</accession>
<reference evidence="2" key="1">
    <citation type="journal article" date="2013" name="Genome Announc.">
        <title>Draft genome sequence of the ascomycete Phaeoacremonium aleophilum strain UCR-PA7, a causal agent of the esca disease complex in grapevines.</title>
        <authorList>
            <person name="Blanco-Ulate B."/>
            <person name="Rolshausen P."/>
            <person name="Cantu D."/>
        </authorList>
    </citation>
    <scope>NUCLEOTIDE SEQUENCE [LARGE SCALE GENOMIC DNA]</scope>
    <source>
        <strain evidence="2">UCR-PA7</strain>
    </source>
</reference>
<evidence type="ECO:0000313" key="1">
    <source>
        <dbReference type="EMBL" id="EOO00271.1"/>
    </source>
</evidence>
<dbReference type="KEGG" id="tmn:UCRPA7_4232"/>
<dbReference type="GeneID" id="19324662"/>
<evidence type="ECO:0000313" key="2">
    <source>
        <dbReference type="Proteomes" id="UP000014074"/>
    </source>
</evidence>
<dbReference type="eggNOG" id="ENOG502SPBP">
    <property type="taxonomic scope" value="Eukaryota"/>
</dbReference>
<protein>
    <submittedName>
        <fullName evidence="1">Putative rna polymerase ii mediator complex component protein</fullName>
    </submittedName>
</protein>
<gene>
    <name evidence="1" type="ORF">UCRPA7_4232</name>
</gene>
<proteinExistence type="predicted"/>
<dbReference type="HOGENOM" id="CLU_024655_0_0_1"/>